<evidence type="ECO:0000259" key="1">
    <source>
        <dbReference type="Pfam" id="PF01764"/>
    </source>
</evidence>
<evidence type="ECO:0000313" key="2">
    <source>
        <dbReference type="EMBL" id="ATL90359.1"/>
    </source>
</evidence>
<dbReference type="GO" id="GO:0006629">
    <property type="term" value="P:lipid metabolic process"/>
    <property type="evidence" value="ECO:0007669"/>
    <property type="project" value="InterPro"/>
</dbReference>
<reference evidence="2 3" key="1">
    <citation type="submission" date="2017-10" db="EMBL/GenBank/DDBJ databases">
        <title>Complete Genome Sequence of Faecalibacterium prausnitzii isolated from the gut of healthy adult Indian.</title>
        <authorList>
            <person name="Bag S."/>
            <person name="Ghosh T.S."/>
            <person name="Das B."/>
        </authorList>
    </citation>
    <scope>NUCLEOTIDE SEQUENCE [LARGE SCALE GENOMIC DNA]</scope>
    <source>
        <strain evidence="2 3">Indica</strain>
    </source>
</reference>
<proteinExistence type="predicted"/>
<dbReference type="SUPFAM" id="SSF53474">
    <property type="entry name" value="alpha/beta-Hydrolases"/>
    <property type="match status" value="1"/>
</dbReference>
<dbReference type="RefSeq" id="WP_098924159.1">
    <property type="nucleotide sequence ID" value="NZ_CP023819.1"/>
</dbReference>
<dbReference type="InterPro" id="IPR029058">
    <property type="entry name" value="AB_hydrolase_fold"/>
</dbReference>
<dbReference type="Pfam" id="PF01764">
    <property type="entry name" value="Lipase_3"/>
    <property type="match status" value="1"/>
</dbReference>
<protein>
    <submittedName>
        <fullName evidence="2">Lipase</fullName>
    </submittedName>
</protein>
<gene>
    <name evidence="2" type="ORF">CRH10_08655</name>
</gene>
<dbReference type="AlphaFoldDB" id="A0A291TB82"/>
<dbReference type="InterPro" id="IPR002921">
    <property type="entry name" value="Fungal_lipase-type"/>
</dbReference>
<organism evidence="2 3">
    <name type="scientific">Faecalibacterium prausnitzii</name>
    <dbReference type="NCBI Taxonomy" id="853"/>
    <lineage>
        <taxon>Bacteria</taxon>
        <taxon>Bacillati</taxon>
        <taxon>Bacillota</taxon>
        <taxon>Clostridia</taxon>
        <taxon>Eubacteriales</taxon>
        <taxon>Oscillospiraceae</taxon>
        <taxon>Faecalibacterium</taxon>
    </lineage>
</organism>
<feature type="domain" description="Fungal lipase-type" evidence="1">
    <location>
        <begin position="173"/>
        <end position="298"/>
    </location>
</feature>
<evidence type="ECO:0000313" key="3">
    <source>
        <dbReference type="Proteomes" id="UP000223709"/>
    </source>
</evidence>
<sequence length="515" mass="56114">MDRRSFCKVLGFAAGSTLLPGLMVQAAGQGSVGHAVPDGRYTIGIRSDLSGCDLTHAFYYSDSFFTHPATQYDHQLALATLGLVCAAANTVASDAEYWVNGSVGREAHIAAAYETLGFEDALFYNYDLDTGRAGDFVGYSLARKTLTLNGQRTTLVALVLRGGGYGGEWASNFHIGDTSAHTGFVTPVAAVFASLKAYLARAEQGGTFKLWLGGYSRGSIIANLLAAKIARELPQLGRENIYAYGFAVPAALTAADRPDLQQDFDANHAPDGTLLENWPESNIFSIISSGDAVARVLPAAWGYHRNGCDRFLPTTRNAEELADLDALGAEFGPTPLVISSLATAEDTSALINIVARFCVSRENFHQKYEAAIMDMIQCAFLRSEKEVVDGYILSDGEIVERLQSLSHMKEINYWQIVGSVWAASTMSRPILERYGQNVPLLARQILIPVLAVGLCYGIETDVVQMVAQYIIRLLTARGELDSVLRAAFCHHPENYISLMEYYAPEEHGMEPFTRK</sequence>
<dbReference type="EMBL" id="CP023819">
    <property type="protein sequence ID" value="ATL90359.1"/>
    <property type="molecule type" value="Genomic_DNA"/>
</dbReference>
<accession>A0A291TB82</accession>
<name>A0A291TB82_9FIRM</name>
<dbReference type="Proteomes" id="UP000223709">
    <property type="component" value="Chromosome"/>
</dbReference>
<dbReference type="Gene3D" id="3.40.50.1820">
    <property type="entry name" value="alpha/beta hydrolase"/>
    <property type="match status" value="1"/>
</dbReference>